<feature type="coiled-coil region" evidence="1">
    <location>
        <begin position="121"/>
        <end position="175"/>
    </location>
</feature>
<feature type="region of interest" description="Disordered" evidence="2">
    <location>
        <begin position="53"/>
        <end position="87"/>
    </location>
</feature>
<dbReference type="EMBL" id="CM014100">
    <property type="protein sequence ID" value="TKS91257.1"/>
    <property type="molecule type" value="Genomic_DNA"/>
</dbReference>
<evidence type="ECO:0000313" key="4">
    <source>
        <dbReference type="Proteomes" id="UP000298787"/>
    </source>
</evidence>
<reference evidence="3 4" key="1">
    <citation type="submission" date="2019-01" db="EMBL/GenBank/DDBJ databases">
        <title>Genome Assembly of Collichthys lucidus.</title>
        <authorList>
            <person name="Cai M."/>
            <person name="Xiao S."/>
        </authorList>
    </citation>
    <scope>NUCLEOTIDE SEQUENCE [LARGE SCALE GENOMIC DNA]</scope>
    <source>
        <strain evidence="3">JT15FE1705JMU</strain>
        <tissue evidence="3">Muscle</tissue>
    </source>
</reference>
<name>A0A4U5VRK2_COLLU</name>
<evidence type="ECO:0008006" key="5">
    <source>
        <dbReference type="Google" id="ProtNLM"/>
    </source>
</evidence>
<proteinExistence type="predicted"/>
<feature type="compositionally biased region" description="Polar residues" evidence="2">
    <location>
        <begin position="459"/>
        <end position="469"/>
    </location>
</feature>
<accession>A0A4U5VRK2</accession>
<dbReference type="AlphaFoldDB" id="A0A4U5VRK2"/>
<protein>
    <recommendedName>
        <fullName evidence="5">Glutamine-rich protein 2</fullName>
    </recommendedName>
</protein>
<keyword evidence="4" id="KW-1185">Reference proteome</keyword>
<sequence>MSEDISLYELLNLSIGTPHRGAVNFGALHALLYAVLRHLDLRDAKTRWREDTAAVYPEAPLGDTAGQGGQQPGNEPQEHGASSADGQARLRTRIQTCEDDVSKVSVTSEPRVEEARSCSVTQTAMKLIEELQHQKDSLKEEVEELRQQQQEVKELRQQQQEVEELRQQQQVVDAQADTVTAVEKCCHRVDAVEEAVRSLKDSFQKYPRPEVLSHYVTRDTVQSAQLSEDENLHKDLVNSAGTLSPQPLKDSSRPAAPSSASISGQITSLQEVTVTQPATEAPSAPPGSLQQISGRPETTEAQRNIDTLKERFNKLEGRVAALEEELVTNKGSQDVLDLMEELSQQRDLIDGLMSDREKMFLSQDTESSSEAEAADTDSKAFHELRQQMSSVRKFVQKLDEDVKKLKVKQALTDERMRDRHLQDQLDELQGMLEEMMLSLTSQLFGCLQDEAGQDESDSPGVSGQSKARSAFTTCTANIGRKLNRVFKHYEQLQDTVNSLLQQQARGRAGELKHAEAS</sequence>
<dbReference type="Proteomes" id="UP000298787">
    <property type="component" value="Chromosome 23"/>
</dbReference>
<feature type="compositionally biased region" description="Polar residues" evidence="2">
    <location>
        <begin position="264"/>
        <end position="278"/>
    </location>
</feature>
<organism evidence="3 4">
    <name type="scientific">Collichthys lucidus</name>
    <name type="common">Big head croaker</name>
    <name type="synonym">Sciaena lucida</name>
    <dbReference type="NCBI Taxonomy" id="240159"/>
    <lineage>
        <taxon>Eukaryota</taxon>
        <taxon>Metazoa</taxon>
        <taxon>Chordata</taxon>
        <taxon>Craniata</taxon>
        <taxon>Vertebrata</taxon>
        <taxon>Euteleostomi</taxon>
        <taxon>Actinopterygii</taxon>
        <taxon>Neopterygii</taxon>
        <taxon>Teleostei</taxon>
        <taxon>Neoteleostei</taxon>
        <taxon>Acanthomorphata</taxon>
        <taxon>Eupercaria</taxon>
        <taxon>Sciaenidae</taxon>
        <taxon>Collichthys</taxon>
    </lineage>
</organism>
<evidence type="ECO:0000256" key="1">
    <source>
        <dbReference type="SAM" id="Coils"/>
    </source>
</evidence>
<dbReference type="PANTHER" id="PTHR47080">
    <property type="entry name" value="CHROMOSOME 16 OPEN READING FRAME 96"/>
    <property type="match status" value="1"/>
</dbReference>
<evidence type="ECO:0000256" key="2">
    <source>
        <dbReference type="SAM" id="MobiDB-lite"/>
    </source>
</evidence>
<keyword evidence="1" id="KW-0175">Coiled coil</keyword>
<feature type="compositionally biased region" description="Low complexity" evidence="2">
    <location>
        <begin position="253"/>
        <end position="263"/>
    </location>
</feature>
<dbReference type="STRING" id="240159.A0A4U5VRK2"/>
<feature type="region of interest" description="Disordered" evidence="2">
    <location>
        <begin position="450"/>
        <end position="469"/>
    </location>
</feature>
<feature type="region of interest" description="Disordered" evidence="2">
    <location>
        <begin position="238"/>
        <end position="300"/>
    </location>
</feature>
<evidence type="ECO:0000313" key="3">
    <source>
        <dbReference type="EMBL" id="TKS91257.1"/>
    </source>
</evidence>
<gene>
    <name evidence="3" type="ORF">D9C73_026545</name>
</gene>
<dbReference type="PANTHER" id="PTHR47080:SF1">
    <property type="entry name" value="CHROMOSOME 16 OPEN READING FRAME 96"/>
    <property type="match status" value="1"/>
</dbReference>